<dbReference type="GO" id="GO:0003677">
    <property type="term" value="F:DNA binding"/>
    <property type="evidence" value="ECO:0007669"/>
    <property type="project" value="UniProtKB-KW"/>
</dbReference>
<organism evidence="2 3">
    <name type="scientific">Lentibacillus kimchii</name>
    <dbReference type="NCBI Taxonomy" id="1542911"/>
    <lineage>
        <taxon>Bacteria</taxon>
        <taxon>Bacillati</taxon>
        <taxon>Bacillota</taxon>
        <taxon>Bacilli</taxon>
        <taxon>Bacillales</taxon>
        <taxon>Bacillaceae</taxon>
        <taxon>Lentibacillus</taxon>
    </lineage>
</organism>
<feature type="domain" description="RQC" evidence="1">
    <location>
        <begin position="13"/>
        <end position="104"/>
    </location>
</feature>
<keyword evidence="3" id="KW-1185">Reference proteome</keyword>
<dbReference type="InterPro" id="IPR036390">
    <property type="entry name" value="WH_DNA-bd_sf"/>
</dbReference>
<name>A0ABW2UTP3_9BACI</name>
<dbReference type="EMBL" id="JBHTGR010000015">
    <property type="protein sequence ID" value="MFC7747149.1"/>
    <property type="molecule type" value="Genomic_DNA"/>
</dbReference>
<dbReference type="RefSeq" id="WP_382358668.1">
    <property type="nucleotide sequence ID" value="NZ_JBHTGR010000015.1"/>
</dbReference>
<gene>
    <name evidence="2" type="ORF">ACFQU8_07855</name>
</gene>
<dbReference type="Gene3D" id="1.10.10.10">
    <property type="entry name" value="Winged helix-like DNA-binding domain superfamily/Winged helix DNA-binding domain"/>
    <property type="match status" value="1"/>
</dbReference>
<dbReference type="SUPFAM" id="SSF46785">
    <property type="entry name" value="Winged helix' DNA-binding domain"/>
    <property type="match status" value="1"/>
</dbReference>
<dbReference type="InterPro" id="IPR018982">
    <property type="entry name" value="RQC_domain"/>
</dbReference>
<evidence type="ECO:0000259" key="1">
    <source>
        <dbReference type="Pfam" id="PF09382"/>
    </source>
</evidence>
<dbReference type="Proteomes" id="UP001596620">
    <property type="component" value="Unassembled WGS sequence"/>
</dbReference>
<proteinExistence type="predicted"/>
<keyword evidence="2" id="KW-0238">DNA-binding</keyword>
<comment type="caution">
    <text evidence="2">The sequence shown here is derived from an EMBL/GenBank/DDBJ whole genome shotgun (WGS) entry which is preliminary data.</text>
</comment>
<evidence type="ECO:0000313" key="2">
    <source>
        <dbReference type="EMBL" id="MFC7747149.1"/>
    </source>
</evidence>
<dbReference type="NCBIfam" id="NF041107">
    <property type="entry name" value="RQC_minor_1"/>
    <property type="match status" value="1"/>
</dbReference>
<accession>A0ABW2UTP3</accession>
<reference evidence="3" key="1">
    <citation type="journal article" date="2019" name="Int. J. Syst. Evol. Microbiol.">
        <title>The Global Catalogue of Microorganisms (GCM) 10K type strain sequencing project: providing services to taxonomists for standard genome sequencing and annotation.</title>
        <authorList>
            <consortium name="The Broad Institute Genomics Platform"/>
            <consortium name="The Broad Institute Genome Sequencing Center for Infectious Disease"/>
            <person name="Wu L."/>
            <person name="Ma J."/>
        </authorList>
    </citation>
    <scope>NUCLEOTIDE SEQUENCE [LARGE SCALE GENOMIC DNA]</scope>
    <source>
        <strain evidence="3">JCM 30234</strain>
    </source>
</reference>
<evidence type="ECO:0000313" key="3">
    <source>
        <dbReference type="Proteomes" id="UP001596620"/>
    </source>
</evidence>
<dbReference type="Pfam" id="PF09382">
    <property type="entry name" value="RQC"/>
    <property type="match status" value="1"/>
</dbReference>
<dbReference type="InterPro" id="IPR036388">
    <property type="entry name" value="WH-like_DNA-bd_sf"/>
</dbReference>
<protein>
    <submittedName>
        <fullName evidence="2">RQC-minor-1 family DNA-binding protein</fullName>
    </submittedName>
</protein>
<sequence length="208" mass="24387">MTRQTKKPPENAIRAILRAADEVIGAGGRTLLAKILKGSREKKVLQLQLELCPVYGYFKEARQDDVLHKIDWMVNHDFLEIEYSGKLPMIIYSDRGWEIERDQMADELLQEWDDWLAAGRMNPDMHYLKDRNRGMILLLLEKVKETNSRKYIPYLQEWEKIDYKKVRAAIQQTIQALRTDALADPEPARKRQASIEKALKGWTPEMFD</sequence>